<feature type="transmembrane region" description="Helical" evidence="1">
    <location>
        <begin position="54"/>
        <end position="74"/>
    </location>
</feature>
<dbReference type="Proteomes" id="UP001500582">
    <property type="component" value="Unassembled WGS sequence"/>
</dbReference>
<keyword evidence="1" id="KW-0472">Membrane</keyword>
<keyword evidence="1" id="KW-1133">Transmembrane helix</keyword>
<feature type="transmembrane region" description="Helical" evidence="1">
    <location>
        <begin position="27"/>
        <end position="48"/>
    </location>
</feature>
<organism evidence="3 4">
    <name type="scientific">Mucilaginibacter gynuensis</name>
    <dbReference type="NCBI Taxonomy" id="1302236"/>
    <lineage>
        <taxon>Bacteria</taxon>
        <taxon>Pseudomonadati</taxon>
        <taxon>Bacteroidota</taxon>
        <taxon>Sphingobacteriia</taxon>
        <taxon>Sphingobacteriales</taxon>
        <taxon>Sphingobacteriaceae</taxon>
        <taxon>Mucilaginibacter</taxon>
    </lineage>
</organism>
<evidence type="ECO:0000259" key="2">
    <source>
        <dbReference type="Pfam" id="PF14317"/>
    </source>
</evidence>
<comment type="caution">
    <text evidence="3">The sequence shown here is derived from an EMBL/GenBank/DDBJ whole genome shotgun (WGS) entry which is preliminary data.</text>
</comment>
<dbReference type="EMBL" id="BAABFT010000003">
    <property type="protein sequence ID" value="GAA4319248.1"/>
    <property type="molecule type" value="Genomic_DNA"/>
</dbReference>
<protein>
    <recommendedName>
        <fullName evidence="2">YcxB-like C-terminal domain-containing protein</fullName>
    </recommendedName>
</protein>
<keyword evidence="1" id="KW-0812">Transmembrane</keyword>
<keyword evidence="4" id="KW-1185">Reference proteome</keyword>
<name>A0ABP8G838_9SPHI</name>
<accession>A0ABP8G838</accession>
<dbReference type="Pfam" id="PF14317">
    <property type="entry name" value="YcxB"/>
    <property type="match status" value="1"/>
</dbReference>
<proteinExistence type="predicted"/>
<reference evidence="4" key="1">
    <citation type="journal article" date="2019" name="Int. J. Syst. Evol. Microbiol.">
        <title>The Global Catalogue of Microorganisms (GCM) 10K type strain sequencing project: providing services to taxonomists for standard genome sequencing and annotation.</title>
        <authorList>
            <consortium name="The Broad Institute Genomics Platform"/>
            <consortium name="The Broad Institute Genome Sequencing Center for Infectious Disease"/>
            <person name="Wu L."/>
            <person name="Ma J."/>
        </authorList>
    </citation>
    <scope>NUCLEOTIDE SEQUENCE [LARGE SCALE GENOMIC DNA]</scope>
    <source>
        <strain evidence="4">JCM 17705</strain>
    </source>
</reference>
<sequence>MKIQFKLDFKEFLKLQYLLTYRKPRTIIITSLGVLLLAYSILCLTGNWNDEAPYMALIVGVYTVLLPLIIYLSVKRSFSNNARLQEIMSYEFTDKSIRVTGESFNAEYSWEKTHKVWELNNWILIYQNSRSASVIPKSSFSDTQLWDFKYMVKNVPGLKAKLK</sequence>
<dbReference type="RefSeq" id="WP_345210688.1">
    <property type="nucleotide sequence ID" value="NZ_BAABFT010000003.1"/>
</dbReference>
<dbReference type="InterPro" id="IPR025588">
    <property type="entry name" value="YcxB-like_C"/>
</dbReference>
<feature type="domain" description="YcxB-like C-terminal" evidence="2">
    <location>
        <begin position="92"/>
        <end position="145"/>
    </location>
</feature>
<gene>
    <name evidence="3" type="ORF">GCM10023149_17850</name>
</gene>
<evidence type="ECO:0000313" key="3">
    <source>
        <dbReference type="EMBL" id="GAA4319248.1"/>
    </source>
</evidence>
<evidence type="ECO:0000313" key="4">
    <source>
        <dbReference type="Proteomes" id="UP001500582"/>
    </source>
</evidence>
<evidence type="ECO:0000256" key="1">
    <source>
        <dbReference type="SAM" id="Phobius"/>
    </source>
</evidence>